<dbReference type="InterPro" id="IPR036095">
    <property type="entry name" value="PTS_EIIB-like_sf"/>
</dbReference>
<dbReference type="SUPFAM" id="SSF55804">
    <property type="entry name" value="Phoshotransferase/anion transport protein"/>
    <property type="match status" value="1"/>
</dbReference>
<evidence type="ECO:0000256" key="1">
    <source>
        <dbReference type="ARBA" id="ARBA00022679"/>
    </source>
</evidence>
<keyword evidence="1" id="KW-0808">Transferase</keyword>
<evidence type="ECO:0000259" key="6">
    <source>
        <dbReference type="PROSITE" id="PS51099"/>
    </source>
</evidence>
<dbReference type="GO" id="GO:0008982">
    <property type="term" value="F:protein-N(PI)-phosphohistidine-sugar phosphotransferase activity"/>
    <property type="evidence" value="ECO:0007669"/>
    <property type="project" value="InterPro"/>
</dbReference>
<dbReference type="GO" id="GO:0009401">
    <property type="term" value="P:phosphoenolpyruvate-dependent sugar phosphotransferase system"/>
    <property type="evidence" value="ECO:0007669"/>
    <property type="project" value="InterPro"/>
</dbReference>
<keyword evidence="9" id="KW-1185">Reference proteome</keyword>
<accession>A0A1I2MV15</accession>
<dbReference type="InterPro" id="IPR013011">
    <property type="entry name" value="PTS_EIIB_2"/>
</dbReference>
<dbReference type="SUPFAM" id="SSF52794">
    <property type="entry name" value="PTS system IIB component-like"/>
    <property type="match status" value="1"/>
</dbReference>
<evidence type="ECO:0000259" key="7">
    <source>
        <dbReference type="PROSITE" id="PS51372"/>
    </source>
</evidence>
<dbReference type="PANTHER" id="PTHR30185">
    <property type="entry name" value="CRYPTIC BETA-GLUCOSIDE BGL OPERON ANTITERMINATOR"/>
    <property type="match status" value="1"/>
</dbReference>
<evidence type="ECO:0000313" key="8">
    <source>
        <dbReference type="EMBL" id="SFF92961.1"/>
    </source>
</evidence>
<dbReference type="InterPro" id="IPR050661">
    <property type="entry name" value="BglG_antiterminators"/>
</dbReference>
<dbReference type="AlphaFoldDB" id="A0A1I2MV15"/>
<dbReference type="GO" id="GO:0006355">
    <property type="term" value="P:regulation of DNA-templated transcription"/>
    <property type="evidence" value="ECO:0007669"/>
    <property type="project" value="InterPro"/>
</dbReference>
<dbReference type="RefSeq" id="WP_089751857.1">
    <property type="nucleotide sequence ID" value="NZ_FOOG01000014.1"/>
</dbReference>
<feature type="domain" description="PTS EIIB type-2" evidence="6">
    <location>
        <begin position="419"/>
        <end position="507"/>
    </location>
</feature>
<dbReference type="InterPro" id="IPR036390">
    <property type="entry name" value="WH_DNA-bd_sf"/>
</dbReference>
<dbReference type="OrthoDB" id="9776005at2"/>
<keyword evidence="4" id="KW-0804">Transcription</keyword>
<dbReference type="Gene3D" id="1.10.10.10">
    <property type="entry name" value="Winged helix-like DNA-binding domain superfamily/Winged helix DNA-binding domain"/>
    <property type="match status" value="2"/>
</dbReference>
<dbReference type="InterPro" id="IPR013196">
    <property type="entry name" value="HTH_11"/>
</dbReference>
<dbReference type="Pfam" id="PF00874">
    <property type="entry name" value="PRD"/>
    <property type="match status" value="2"/>
</dbReference>
<dbReference type="CDD" id="cd05568">
    <property type="entry name" value="PTS_IIB_bgl_like"/>
    <property type="match status" value="1"/>
</dbReference>
<sequence>MYVSARERRLIEMLLETPQDLTIKDMAESLDVSARTIHRDLKGVEDVLESHGLSLEKKTGKGIAILGEEERRQDLRMSIYEQNSVDYTPEERHVLILSWLLESQDPVKLMTLSNELGVTVATISNDLDKIEEILVKFQLQLIRKRGYGVEVQGEEGNIREAIQYIIMQHMNEHDFLKLLRENIQSPAAPSLDAVSDHLLGLVDRQNISTIEQTVNSIREELPYHLADSAYIGLVIHLALAIERLQQGEFIQMEDEYLDRLQAAKEFDIAGKLISKLEEIFELSIPKAETGYITMHLMGAKVRYNQDYILEDSSLSVAFKAKQLIEFVSNALQQNLHKSDQLLNDLVIHLKPSLYRIHQGMDIKNPLREQIEQDYPELFLTLERATEFVFPNITFPKEETAFLVMHFASALLNMEDSRGFKALVVCSSGIGTAKILAAKLKKQFLEIEEVDHQSLFDLDQLAKDDYDLVVSTIPLDSMEDYVLVNPMLPNADIQLLEHRIRKLKIMDSIKTFKENVAQEDETLQTIQDSVSGIQRYAATVGQLLNGLYVLSHFSTSKKEILHDACLSLEEENMLTEAESISEALVNRETVGGLGIPETTITLYHTRHPAVSEPTFTIIKLNEPLEVTGMDGEMMTSSVFILMLAPQDISKEGLEVVSFLSSLLIEGPEMVRVLEKEEEDQIKNYVSNQLHQFFKKKIS</sequence>
<protein>
    <submittedName>
        <fullName evidence="8">Transcriptional antiterminator, BglG family</fullName>
    </submittedName>
</protein>
<dbReference type="EMBL" id="FOOG01000014">
    <property type="protein sequence ID" value="SFF92961.1"/>
    <property type="molecule type" value="Genomic_DNA"/>
</dbReference>
<proteinExistence type="predicted"/>
<dbReference type="PROSITE" id="PS51099">
    <property type="entry name" value="PTS_EIIB_TYPE_2"/>
    <property type="match status" value="1"/>
</dbReference>
<dbReference type="InterPro" id="IPR002178">
    <property type="entry name" value="PTS_EIIA_type-2_dom"/>
</dbReference>
<evidence type="ECO:0000256" key="3">
    <source>
        <dbReference type="ARBA" id="ARBA00023015"/>
    </source>
</evidence>
<feature type="domain" description="PRD" evidence="7">
    <location>
        <begin position="201"/>
        <end position="306"/>
    </location>
</feature>
<feature type="domain" description="PRD" evidence="7">
    <location>
        <begin position="311"/>
        <end position="416"/>
    </location>
</feature>
<dbReference type="Gene3D" id="3.40.930.10">
    <property type="entry name" value="Mannitol-specific EII, Chain A"/>
    <property type="match status" value="1"/>
</dbReference>
<keyword evidence="2" id="KW-0677">Repeat</keyword>
<dbReference type="InterPro" id="IPR036388">
    <property type="entry name" value="WH-like_DNA-bd_sf"/>
</dbReference>
<dbReference type="SUPFAM" id="SSF63520">
    <property type="entry name" value="PTS-regulatory domain, PRD"/>
    <property type="match status" value="2"/>
</dbReference>
<evidence type="ECO:0000256" key="4">
    <source>
        <dbReference type="ARBA" id="ARBA00023163"/>
    </source>
</evidence>
<dbReference type="InterPro" id="IPR011608">
    <property type="entry name" value="PRD"/>
</dbReference>
<reference evidence="9" key="1">
    <citation type="submission" date="2016-10" db="EMBL/GenBank/DDBJ databases">
        <authorList>
            <person name="Varghese N."/>
            <person name="Submissions S."/>
        </authorList>
    </citation>
    <scope>NUCLEOTIDE SEQUENCE [LARGE SCALE GENOMIC DNA]</scope>
    <source>
        <strain evidence="9">FP5</strain>
    </source>
</reference>
<keyword evidence="3" id="KW-0805">Transcription regulation</keyword>
<organism evidence="8 9">
    <name type="scientific">Halobacillus alkaliphilus</name>
    <dbReference type="NCBI Taxonomy" id="396056"/>
    <lineage>
        <taxon>Bacteria</taxon>
        <taxon>Bacillati</taxon>
        <taxon>Bacillota</taxon>
        <taxon>Bacilli</taxon>
        <taxon>Bacillales</taxon>
        <taxon>Bacillaceae</taxon>
        <taxon>Halobacillus</taxon>
    </lineage>
</organism>
<name>A0A1I2MV15_9BACI</name>
<evidence type="ECO:0000256" key="2">
    <source>
        <dbReference type="ARBA" id="ARBA00022737"/>
    </source>
</evidence>
<dbReference type="SUPFAM" id="SSF46785">
    <property type="entry name" value="Winged helix' DNA-binding domain"/>
    <property type="match status" value="2"/>
</dbReference>
<dbReference type="PANTHER" id="PTHR30185:SF18">
    <property type="entry name" value="TRANSCRIPTIONAL REGULATOR MTLR"/>
    <property type="match status" value="1"/>
</dbReference>
<gene>
    <name evidence="8" type="ORF">SAMN05216353_11451</name>
</gene>
<evidence type="ECO:0000259" key="5">
    <source>
        <dbReference type="PROSITE" id="PS51094"/>
    </source>
</evidence>
<dbReference type="PROSITE" id="PS51372">
    <property type="entry name" value="PRD_2"/>
    <property type="match status" value="2"/>
</dbReference>
<dbReference type="Proteomes" id="UP000198897">
    <property type="component" value="Unassembled WGS sequence"/>
</dbReference>
<evidence type="ECO:0000313" key="9">
    <source>
        <dbReference type="Proteomes" id="UP000198897"/>
    </source>
</evidence>
<feature type="domain" description="PTS EIIA type-2" evidence="5">
    <location>
        <begin position="540"/>
        <end position="687"/>
    </location>
</feature>
<dbReference type="Gene3D" id="3.40.50.2300">
    <property type="match status" value="1"/>
</dbReference>
<dbReference type="Gene3D" id="1.10.1790.10">
    <property type="entry name" value="PRD domain"/>
    <property type="match status" value="2"/>
</dbReference>
<dbReference type="PROSITE" id="PS51094">
    <property type="entry name" value="PTS_EIIA_TYPE_2"/>
    <property type="match status" value="1"/>
</dbReference>
<dbReference type="Pfam" id="PF08279">
    <property type="entry name" value="HTH_11"/>
    <property type="match status" value="2"/>
</dbReference>
<dbReference type="InterPro" id="IPR016152">
    <property type="entry name" value="PTrfase/Anion_transptr"/>
</dbReference>
<dbReference type="Pfam" id="PF00359">
    <property type="entry name" value="PTS_EIIA_2"/>
    <property type="match status" value="1"/>
</dbReference>
<dbReference type="InterPro" id="IPR036634">
    <property type="entry name" value="PRD_sf"/>
</dbReference>